<reference evidence="1 2" key="1">
    <citation type="submission" date="2014-04" db="EMBL/GenBank/DDBJ databases">
        <authorList>
            <consortium name="DOE Joint Genome Institute"/>
            <person name="Kuo A."/>
            <person name="Ruytinx J."/>
            <person name="Rineau F."/>
            <person name="Colpaert J."/>
            <person name="Kohler A."/>
            <person name="Nagy L.G."/>
            <person name="Floudas D."/>
            <person name="Copeland A."/>
            <person name="Barry K.W."/>
            <person name="Cichocki N."/>
            <person name="Veneault-Fourrey C."/>
            <person name="LaButti K."/>
            <person name="Lindquist E.A."/>
            <person name="Lipzen A."/>
            <person name="Lundell T."/>
            <person name="Morin E."/>
            <person name="Murat C."/>
            <person name="Sun H."/>
            <person name="Tunlid A."/>
            <person name="Henrissat B."/>
            <person name="Grigoriev I.V."/>
            <person name="Hibbett D.S."/>
            <person name="Martin F."/>
            <person name="Nordberg H.P."/>
            <person name="Cantor M.N."/>
            <person name="Hua S.X."/>
        </authorList>
    </citation>
    <scope>NUCLEOTIDE SEQUENCE [LARGE SCALE GENOMIC DNA]</scope>
    <source>
        <strain evidence="1 2">UH-Slu-Lm8-n1</strain>
    </source>
</reference>
<dbReference type="GO" id="GO:0003824">
    <property type="term" value="F:catalytic activity"/>
    <property type="evidence" value="ECO:0007669"/>
    <property type="project" value="InterPro"/>
</dbReference>
<name>A0A0D0BG09_9AGAM</name>
<organism evidence="1 2">
    <name type="scientific">Suillus luteus UH-Slu-Lm8-n1</name>
    <dbReference type="NCBI Taxonomy" id="930992"/>
    <lineage>
        <taxon>Eukaryota</taxon>
        <taxon>Fungi</taxon>
        <taxon>Dikarya</taxon>
        <taxon>Basidiomycota</taxon>
        <taxon>Agaricomycotina</taxon>
        <taxon>Agaricomycetes</taxon>
        <taxon>Agaricomycetidae</taxon>
        <taxon>Boletales</taxon>
        <taxon>Suillineae</taxon>
        <taxon>Suillaceae</taxon>
        <taxon>Suillus</taxon>
    </lineage>
</organism>
<dbReference type="AlphaFoldDB" id="A0A0D0BG09"/>
<accession>A0A0D0BG09</accession>
<dbReference type="STRING" id="930992.A0A0D0BG09"/>
<evidence type="ECO:0000313" key="2">
    <source>
        <dbReference type="Proteomes" id="UP000054485"/>
    </source>
</evidence>
<keyword evidence="2" id="KW-1185">Reference proteome</keyword>
<reference evidence="2" key="2">
    <citation type="submission" date="2015-01" db="EMBL/GenBank/DDBJ databases">
        <title>Evolutionary Origins and Diversification of the Mycorrhizal Mutualists.</title>
        <authorList>
            <consortium name="DOE Joint Genome Institute"/>
            <consortium name="Mycorrhizal Genomics Consortium"/>
            <person name="Kohler A."/>
            <person name="Kuo A."/>
            <person name="Nagy L.G."/>
            <person name="Floudas D."/>
            <person name="Copeland A."/>
            <person name="Barry K.W."/>
            <person name="Cichocki N."/>
            <person name="Veneault-Fourrey C."/>
            <person name="LaButti K."/>
            <person name="Lindquist E.A."/>
            <person name="Lipzen A."/>
            <person name="Lundell T."/>
            <person name="Morin E."/>
            <person name="Murat C."/>
            <person name="Riley R."/>
            <person name="Ohm R."/>
            <person name="Sun H."/>
            <person name="Tunlid A."/>
            <person name="Henrissat B."/>
            <person name="Grigoriev I.V."/>
            <person name="Hibbett D.S."/>
            <person name="Martin F."/>
        </authorList>
    </citation>
    <scope>NUCLEOTIDE SEQUENCE [LARGE SCALE GENOMIC DNA]</scope>
    <source>
        <strain evidence="2">UH-Slu-Lm8-n1</strain>
    </source>
</reference>
<dbReference type="EMBL" id="KN835180">
    <property type="protein sequence ID" value="KIK45007.1"/>
    <property type="molecule type" value="Genomic_DNA"/>
</dbReference>
<evidence type="ECO:0000313" key="1">
    <source>
        <dbReference type="EMBL" id="KIK45007.1"/>
    </source>
</evidence>
<sequence length="92" mass="9829">MYGYDSCATSIRIMIIPPLSAPPSATSFEVRAPGADTNPTLRSRSVIFQLCMLGVVKQLNLTTPISTYQSYGHSGVELGDASCSIITLTICE</sequence>
<dbReference type="InParanoid" id="A0A0D0BG09"/>
<dbReference type="Proteomes" id="UP000054485">
    <property type="component" value="Unassembled WGS sequence"/>
</dbReference>
<dbReference type="InterPro" id="IPR014746">
    <property type="entry name" value="Gln_synth/guanido_kin_cat_dom"/>
</dbReference>
<gene>
    <name evidence="1" type="ORF">CY34DRAFT_802095</name>
</gene>
<dbReference type="HOGENOM" id="CLU_2414774_0_0_1"/>
<dbReference type="SUPFAM" id="SSF55931">
    <property type="entry name" value="Glutamine synthetase/guanido kinase"/>
    <property type="match status" value="1"/>
</dbReference>
<proteinExistence type="predicted"/>
<protein>
    <submittedName>
        <fullName evidence="1">Uncharacterized protein</fullName>
    </submittedName>
</protein>